<comment type="similarity">
    <text evidence="8 9">Belongs to the TonB-dependent receptor family.</text>
</comment>
<dbReference type="Pfam" id="PF07715">
    <property type="entry name" value="Plug"/>
    <property type="match status" value="1"/>
</dbReference>
<dbReference type="SUPFAM" id="SSF56935">
    <property type="entry name" value="Porins"/>
    <property type="match status" value="1"/>
</dbReference>
<dbReference type="GO" id="GO:0044718">
    <property type="term" value="P:siderophore transmembrane transport"/>
    <property type="evidence" value="ECO:0007669"/>
    <property type="project" value="TreeGrafter"/>
</dbReference>
<keyword evidence="2 8" id="KW-0813">Transport</keyword>
<dbReference type="InterPro" id="IPR012910">
    <property type="entry name" value="Plug_dom"/>
</dbReference>
<evidence type="ECO:0000256" key="2">
    <source>
        <dbReference type="ARBA" id="ARBA00022448"/>
    </source>
</evidence>
<dbReference type="eggNOG" id="COG4206">
    <property type="taxonomic scope" value="Bacteria"/>
</dbReference>
<evidence type="ECO:0000256" key="7">
    <source>
        <dbReference type="ARBA" id="ARBA00023237"/>
    </source>
</evidence>
<dbReference type="EMBL" id="CP001678">
    <property type="protein sequence ID" value="ACT59312.1"/>
    <property type="molecule type" value="Genomic_DNA"/>
</dbReference>
<feature type="signal peptide" evidence="11">
    <location>
        <begin position="1"/>
        <end position="24"/>
    </location>
</feature>
<dbReference type="HOGENOM" id="CLU_008287_10_1_5"/>
<dbReference type="KEGG" id="hba:Hbal_1624"/>
<dbReference type="STRING" id="582402.Hbal_1624"/>
<keyword evidence="11" id="KW-0732">Signal</keyword>
<dbReference type="InterPro" id="IPR036942">
    <property type="entry name" value="Beta-barrel_TonB_sf"/>
</dbReference>
<feature type="compositionally biased region" description="Acidic residues" evidence="10">
    <location>
        <begin position="300"/>
        <end position="315"/>
    </location>
</feature>
<sequence>MNLRMKRPLWAAMLMVSVCPHALAQEDTSRQEVIIVSGPGPSRAASELIGNATSLDRADLIENLSGTLGDTLDSQPGVSTSFFGAGASRPILRGLGAERVLVLTNGIGTIDVSASSPDHQVASDGIDAERIEILRGPAALAYGGQAIGGVVNVIDGLIAEEIPEKKFNAEAFSAYNSANNGSEFAANTKFVAGNFVFALSASQRDFEDYDIPGFAESERLRASETEEDHDHEDEDHDDHEEEGHDAHEEEIYGSLENSFLETNTISGGVSWVGSNAFFGVAVRNQTSTYGIPGHSHDHEEHDDEDHEDEDHDEHEEEGHDEHEEELPFIDLEQTRIDIRTGLNLGTTGLTKILFTASHSDYEHTEFEAPGEIGSVFENEGTEARLEIDHSINGIEGAFGLQFSEKDLVSLGEEAFITPTSHQNIGAFLYETKDWENGFGIEGGARYEKTQIENNIQGEREFDLYNFSVGTHKHWENGWFVGGQLGYSERAPNENELYAYGPHVATSQFEIGDSSLDKESAINIEGALRWENDATRIGLNVFVNQFDQFIYLAPQETLVDGVFVDEIDEFPVYSFTQEDAEFTGGEIYIEHFQNSGLFNADWELKSSLEYVNAELDSGESLPFMPPLTLNASADANWNAFNVGLDVVVADSQTDSGAGYLDTDGYTSLNFKSSIDLAQLGVSLQNAEIFLDVQNITDEEIRHSTSVLKDIVPDMGRNFRFGFRMVL</sequence>
<evidence type="ECO:0000256" key="5">
    <source>
        <dbReference type="ARBA" id="ARBA00023077"/>
    </source>
</evidence>
<accession>C6XJL7</accession>
<dbReference type="AlphaFoldDB" id="C6XJL7"/>
<dbReference type="Gene3D" id="2.170.130.10">
    <property type="entry name" value="TonB-dependent receptor, plug domain"/>
    <property type="match status" value="1"/>
</dbReference>
<dbReference type="PANTHER" id="PTHR30069">
    <property type="entry name" value="TONB-DEPENDENT OUTER MEMBRANE RECEPTOR"/>
    <property type="match status" value="1"/>
</dbReference>
<keyword evidence="7 8" id="KW-0998">Cell outer membrane</keyword>
<evidence type="ECO:0000256" key="4">
    <source>
        <dbReference type="ARBA" id="ARBA00022692"/>
    </source>
</evidence>
<proteinExistence type="inferred from homology"/>
<evidence type="ECO:0000256" key="10">
    <source>
        <dbReference type="SAM" id="MobiDB-lite"/>
    </source>
</evidence>
<protein>
    <submittedName>
        <fullName evidence="14">TonB-dependent receptor plug</fullName>
    </submittedName>
</protein>
<evidence type="ECO:0000256" key="11">
    <source>
        <dbReference type="SAM" id="SignalP"/>
    </source>
</evidence>
<evidence type="ECO:0000256" key="9">
    <source>
        <dbReference type="RuleBase" id="RU003357"/>
    </source>
</evidence>
<dbReference type="InterPro" id="IPR037066">
    <property type="entry name" value="Plug_dom_sf"/>
</dbReference>
<dbReference type="GO" id="GO:0009279">
    <property type="term" value="C:cell outer membrane"/>
    <property type="evidence" value="ECO:0007669"/>
    <property type="project" value="UniProtKB-SubCell"/>
</dbReference>
<keyword evidence="3 8" id="KW-1134">Transmembrane beta strand</keyword>
<feature type="compositionally biased region" description="Acidic residues" evidence="10">
    <location>
        <begin position="225"/>
        <end position="240"/>
    </location>
</feature>
<comment type="subcellular location">
    <subcellularLocation>
        <location evidence="1 8">Cell outer membrane</location>
        <topology evidence="1 8">Multi-pass membrane protein</topology>
    </subcellularLocation>
</comment>
<keyword evidence="4 8" id="KW-0812">Transmembrane</keyword>
<name>C6XJL7_HIRBI</name>
<evidence type="ECO:0000259" key="13">
    <source>
        <dbReference type="Pfam" id="PF07715"/>
    </source>
</evidence>
<feature type="region of interest" description="Disordered" evidence="10">
    <location>
        <begin position="219"/>
        <end position="247"/>
    </location>
</feature>
<keyword evidence="15" id="KW-1185">Reference proteome</keyword>
<feature type="domain" description="TonB-dependent receptor-like beta-barrel" evidence="12">
    <location>
        <begin position="380"/>
        <end position="693"/>
    </location>
</feature>
<evidence type="ECO:0000256" key="3">
    <source>
        <dbReference type="ARBA" id="ARBA00022452"/>
    </source>
</evidence>
<evidence type="ECO:0000256" key="1">
    <source>
        <dbReference type="ARBA" id="ARBA00004571"/>
    </source>
</evidence>
<evidence type="ECO:0000313" key="15">
    <source>
        <dbReference type="Proteomes" id="UP000002745"/>
    </source>
</evidence>
<evidence type="ECO:0000259" key="12">
    <source>
        <dbReference type="Pfam" id="PF00593"/>
    </source>
</evidence>
<keyword evidence="14" id="KW-0675">Receptor</keyword>
<evidence type="ECO:0000256" key="6">
    <source>
        <dbReference type="ARBA" id="ARBA00023136"/>
    </source>
</evidence>
<organism evidence="14 15">
    <name type="scientific">Hirschia baltica (strain ATCC 49814 / DSM 5838 / IFAM 1418)</name>
    <dbReference type="NCBI Taxonomy" id="582402"/>
    <lineage>
        <taxon>Bacteria</taxon>
        <taxon>Pseudomonadati</taxon>
        <taxon>Pseudomonadota</taxon>
        <taxon>Alphaproteobacteria</taxon>
        <taxon>Hyphomonadales</taxon>
        <taxon>Hyphomonadaceae</taxon>
        <taxon>Hirschia</taxon>
    </lineage>
</organism>
<dbReference type="PROSITE" id="PS52016">
    <property type="entry name" value="TONB_DEPENDENT_REC_3"/>
    <property type="match status" value="1"/>
</dbReference>
<dbReference type="InterPro" id="IPR000531">
    <property type="entry name" value="Beta-barrel_TonB"/>
</dbReference>
<reference evidence="15" key="1">
    <citation type="journal article" date="2011" name="J. Bacteriol.">
        <title>Genome sequences of eight morphologically diverse alphaproteobacteria.</title>
        <authorList>
            <consortium name="US DOE Joint Genome Institute"/>
            <person name="Brown P.J."/>
            <person name="Kysela D.T."/>
            <person name="Buechlein A."/>
            <person name="Hemmerich C."/>
            <person name="Brun Y.V."/>
        </authorList>
    </citation>
    <scope>NUCLEOTIDE SEQUENCE [LARGE SCALE GENOMIC DNA]</scope>
    <source>
        <strain evidence="15">ATCC 49814 / DSM 5838 / IFAM 1418</strain>
    </source>
</reference>
<evidence type="ECO:0000313" key="14">
    <source>
        <dbReference type="EMBL" id="ACT59312.1"/>
    </source>
</evidence>
<dbReference type="Gene3D" id="2.40.170.20">
    <property type="entry name" value="TonB-dependent receptor, beta-barrel domain"/>
    <property type="match status" value="1"/>
</dbReference>
<gene>
    <name evidence="14" type="ordered locus">Hbal_1624</name>
</gene>
<dbReference type="eggNOG" id="COG1629">
    <property type="taxonomic scope" value="Bacteria"/>
</dbReference>
<feature type="chain" id="PRO_5002974022" evidence="11">
    <location>
        <begin position="25"/>
        <end position="725"/>
    </location>
</feature>
<dbReference type="Pfam" id="PF00593">
    <property type="entry name" value="TonB_dep_Rec_b-barrel"/>
    <property type="match status" value="1"/>
</dbReference>
<feature type="domain" description="TonB-dependent receptor plug" evidence="13">
    <location>
        <begin position="47"/>
        <end position="150"/>
    </location>
</feature>
<evidence type="ECO:0000256" key="8">
    <source>
        <dbReference type="PROSITE-ProRule" id="PRU01360"/>
    </source>
</evidence>
<dbReference type="InterPro" id="IPR039426">
    <property type="entry name" value="TonB-dep_rcpt-like"/>
</dbReference>
<keyword evidence="5 9" id="KW-0798">TonB box</keyword>
<dbReference type="Proteomes" id="UP000002745">
    <property type="component" value="Chromosome"/>
</dbReference>
<keyword evidence="6 8" id="KW-0472">Membrane</keyword>
<dbReference type="GO" id="GO:0015344">
    <property type="term" value="F:siderophore uptake transmembrane transporter activity"/>
    <property type="evidence" value="ECO:0007669"/>
    <property type="project" value="TreeGrafter"/>
</dbReference>
<feature type="region of interest" description="Disordered" evidence="10">
    <location>
        <begin position="288"/>
        <end position="324"/>
    </location>
</feature>
<dbReference type="PANTHER" id="PTHR30069:SF40">
    <property type="entry name" value="TONB-DEPENDENT RECEPTOR NMB0964-RELATED"/>
    <property type="match status" value="1"/>
</dbReference>